<reference evidence="2" key="1">
    <citation type="submission" date="2020-02" db="EMBL/GenBank/DDBJ databases">
        <authorList>
            <person name="Meier V. D."/>
        </authorList>
    </citation>
    <scope>NUCLEOTIDE SEQUENCE</scope>
    <source>
        <strain evidence="2">AVDCRST_MAG67</strain>
    </source>
</reference>
<evidence type="ECO:0000256" key="1">
    <source>
        <dbReference type="SAM" id="MobiDB-lite"/>
    </source>
</evidence>
<protein>
    <submittedName>
        <fullName evidence="2">Uncharacterized protein</fullName>
    </submittedName>
</protein>
<dbReference type="EMBL" id="CADCVQ010000027">
    <property type="protein sequence ID" value="CAA9477146.1"/>
    <property type="molecule type" value="Genomic_DNA"/>
</dbReference>
<evidence type="ECO:0000313" key="2">
    <source>
        <dbReference type="EMBL" id="CAA9477146.1"/>
    </source>
</evidence>
<feature type="non-terminal residue" evidence="2">
    <location>
        <position position="1"/>
    </location>
</feature>
<feature type="region of interest" description="Disordered" evidence="1">
    <location>
        <begin position="27"/>
        <end position="71"/>
    </location>
</feature>
<proteinExistence type="predicted"/>
<sequence>RAQGGPSTSRRPRPCAPRAAAALALRHARPPPQRQDRPRAQLPSAPSRLPARWPDDRRAPQPLPQPHARAL</sequence>
<feature type="non-terminal residue" evidence="2">
    <location>
        <position position="71"/>
    </location>
</feature>
<organism evidence="2">
    <name type="scientific">uncultured Solirubrobacteraceae bacterium</name>
    <dbReference type="NCBI Taxonomy" id="1162706"/>
    <lineage>
        <taxon>Bacteria</taxon>
        <taxon>Bacillati</taxon>
        <taxon>Actinomycetota</taxon>
        <taxon>Thermoleophilia</taxon>
        <taxon>Solirubrobacterales</taxon>
        <taxon>Solirubrobacteraceae</taxon>
        <taxon>environmental samples</taxon>
    </lineage>
</organism>
<dbReference type="AlphaFoldDB" id="A0A6J4RMM9"/>
<gene>
    <name evidence="2" type="ORF">AVDCRST_MAG67-587</name>
</gene>
<name>A0A6J4RMM9_9ACTN</name>
<accession>A0A6J4RMM9</accession>